<keyword evidence="1" id="KW-0472">Membrane</keyword>
<evidence type="ECO:0000256" key="1">
    <source>
        <dbReference type="SAM" id="Phobius"/>
    </source>
</evidence>
<reference evidence="2" key="1">
    <citation type="submission" date="2018-05" db="EMBL/GenBank/DDBJ databases">
        <authorList>
            <person name="Lanie J.A."/>
            <person name="Ng W.-L."/>
            <person name="Kazmierczak K.M."/>
            <person name="Andrzejewski T.M."/>
            <person name="Davidsen T.M."/>
            <person name="Wayne K.J."/>
            <person name="Tettelin H."/>
            <person name="Glass J.I."/>
            <person name="Rusch D."/>
            <person name="Podicherti R."/>
            <person name="Tsui H.-C.T."/>
            <person name="Winkler M.E."/>
        </authorList>
    </citation>
    <scope>NUCLEOTIDE SEQUENCE</scope>
</reference>
<feature type="non-terminal residue" evidence="2">
    <location>
        <position position="1"/>
    </location>
</feature>
<feature type="transmembrane region" description="Helical" evidence="1">
    <location>
        <begin position="12"/>
        <end position="34"/>
    </location>
</feature>
<gene>
    <name evidence="2" type="ORF">METZ01_LOCUS200645</name>
</gene>
<evidence type="ECO:0000313" key="2">
    <source>
        <dbReference type="EMBL" id="SVB47791.1"/>
    </source>
</evidence>
<dbReference type="AlphaFoldDB" id="A0A382ECT3"/>
<protein>
    <submittedName>
        <fullName evidence="2">Uncharacterized protein</fullName>
    </submittedName>
</protein>
<name>A0A382ECT3_9ZZZZ</name>
<accession>A0A382ECT3</accession>
<proteinExistence type="predicted"/>
<keyword evidence="1" id="KW-0812">Transmembrane</keyword>
<keyword evidence="1" id="KW-1133">Transmembrane helix</keyword>
<organism evidence="2">
    <name type="scientific">marine metagenome</name>
    <dbReference type="NCBI Taxonomy" id="408172"/>
    <lineage>
        <taxon>unclassified sequences</taxon>
        <taxon>metagenomes</taxon>
        <taxon>ecological metagenomes</taxon>
    </lineage>
</organism>
<sequence length="77" mass="8046">VKNELRREVATWLKITSILVGIILLGLSTIFLGISSSSVAEPSLLVIAGPTIKANSLAASISGTPTNQDTNRVEIVS</sequence>
<dbReference type="EMBL" id="UINC01043573">
    <property type="protein sequence ID" value="SVB47791.1"/>
    <property type="molecule type" value="Genomic_DNA"/>
</dbReference>